<dbReference type="InterPro" id="IPR011993">
    <property type="entry name" value="PH-like_dom_sf"/>
</dbReference>
<dbReference type="GO" id="GO:0006897">
    <property type="term" value="P:endocytosis"/>
    <property type="evidence" value="ECO:0007669"/>
    <property type="project" value="InterPro"/>
</dbReference>
<dbReference type="PANTHER" id="PTHR12847">
    <property type="entry name" value="ATP-BINDING CASSETTE ABC TRANSPORTER-RELATED"/>
    <property type="match status" value="1"/>
</dbReference>
<organism evidence="3 4">
    <name type="scientific">Reticulomyxa filosa</name>
    <dbReference type="NCBI Taxonomy" id="46433"/>
    <lineage>
        <taxon>Eukaryota</taxon>
        <taxon>Sar</taxon>
        <taxon>Rhizaria</taxon>
        <taxon>Retaria</taxon>
        <taxon>Foraminifera</taxon>
        <taxon>Monothalamids</taxon>
        <taxon>Reticulomyxidae</taxon>
        <taxon>Reticulomyxa</taxon>
    </lineage>
</organism>
<gene>
    <name evidence="3" type="ORF">RFI_25892</name>
</gene>
<dbReference type="Pfam" id="PF07933">
    <property type="entry name" value="DUF1681"/>
    <property type="match status" value="1"/>
</dbReference>
<comment type="caution">
    <text evidence="3">The sequence shown here is derived from an EMBL/GenBank/DDBJ whole genome shotgun (WGS) entry which is preliminary data.</text>
</comment>
<dbReference type="EMBL" id="ASPP01022423">
    <property type="protein sequence ID" value="ETO11484.1"/>
    <property type="molecule type" value="Genomic_DNA"/>
</dbReference>
<dbReference type="InterPro" id="IPR035925">
    <property type="entry name" value="BSD_dom_sf"/>
</dbReference>
<evidence type="ECO:0000313" key="4">
    <source>
        <dbReference type="Proteomes" id="UP000023152"/>
    </source>
</evidence>
<dbReference type="PROSITE" id="PS50858">
    <property type="entry name" value="BSD"/>
    <property type="match status" value="1"/>
</dbReference>
<evidence type="ECO:0000313" key="3">
    <source>
        <dbReference type="EMBL" id="ETO11484.1"/>
    </source>
</evidence>
<feature type="domain" description="BSD" evidence="2">
    <location>
        <begin position="59"/>
        <end position="94"/>
    </location>
</feature>
<feature type="region of interest" description="Disordered" evidence="1">
    <location>
        <begin position="99"/>
        <end position="123"/>
    </location>
</feature>
<accession>X6MCA0</accession>
<dbReference type="SUPFAM" id="SSF50729">
    <property type="entry name" value="PH domain-like"/>
    <property type="match status" value="1"/>
</dbReference>
<dbReference type="GO" id="GO:0030125">
    <property type="term" value="C:clathrin vesicle coat"/>
    <property type="evidence" value="ECO:0007669"/>
    <property type="project" value="TreeGrafter"/>
</dbReference>
<dbReference type="InterPro" id="IPR012466">
    <property type="entry name" value="NECAP_PHear"/>
</dbReference>
<dbReference type="InterPro" id="IPR005607">
    <property type="entry name" value="BSD_dom"/>
</dbReference>
<dbReference type="Pfam" id="PF03909">
    <property type="entry name" value="BSD"/>
    <property type="match status" value="1"/>
</dbReference>
<dbReference type="Gene3D" id="2.30.29.30">
    <property type="entry name" value="Pleckstrin-homology domain (PH domain)/Phosphotyrosine-binding domain (PTB)"/>
    <property type="match status" value="1"/>
</dbReference>
<proteinExistence type="predicted"/>
<evidence type="ECO:0000256" key="1">
    <source>
        <dbReference type="SAM" id="MobiDB-lite"/>
    </source>
</evidence>
<dbReference type="OrthoDB" id="10265489at2759"/>
<dbReference type="AlphaFoldDB" id="X6MCA0"/>
<keyword evidence="4" id="KW-1185">Reference proteome</keyword>
<dbReference type="SUPFAM" id="SSF140383">
    <property type="entry name" value="BSD domain-like"/>
    <property type="match status" value="1"/>
</dbReference>
<dbReference type="Proteomes" id="UP000023152">
    <property type="component" value="Unassembled WGS sequence"/>
</dbReference>
<sequence>MGNAEQKNGSVAPSEIEKCIDAFKDSFQHVTHQDMIDLTVPQSFEFSLPSYISYAKYALSKDEHLAQMRAKIVPIRLKEDVFWTKYFYKLQEFKNQAQKATSPKPAEVKKKKSSKKEESESELKSNEKRDDIFELVLQKPSVWLYQIPAKLWKGRNNKAEEWNILNPLWCGRMRIIAYEKGMKLKIQFLEPSGTIYLESVEIPLDKIDDTDNPMHHYFDAYGVADSSRYFVIWVETPGPKKVRVPFGFGMRERQDAFDIR</sequence>
<dbReference type="PANTHER" id="PTHR12847:SF9">
    <property type="entry name" value="NECAP-LIKE PROTEIN CG9132"/>
    <property type="match status" value="1"/>
</dbReference>
<reference evidence="3 4" key="1">
    <citation type="journal article" date="2013" name="Curr. Biol.">
        <title>The Genome of the Foraminiferan Reticulomyxa filosa.</title>
        <authorList>
            <person name="Glockner G."/>
            <person name="Hulsmann N."/>
            <person name="Schleicher M."/>
            <person name="Noegel A.A."/>
            <person name="Eichinger L."/>
            <person name="Gallinger C."/>
            <person name="Pawlowski J."/>
            <person name="Sierra R."/>
            <person name="Euteneuer U."/>
            <person name="Pillet L."/>
            <person name="Moustafa A."/>
            <person name="Platzer M."/>
            <person name="Groth M."/>
            <person name="Szafranski K."/>
            <person name="Schliwa M."/>
        </authorList>
    </citation>
    <scope>NUCLEOTIDE SEQUENCE [LARGE SCALE GENOMIC DNA]</scope>
</reference>
<protein>
    <recommendedName>
        <fullName evidence="2">BSD domain-containing protein</fullName>
    </recommendedName>
</protein>
<evidence type="ECO:0000259" key="2">
    <source>
        <dbReference type="PROSITE" id="PS50858"/>
    </source>
</evidence>
<dbReference type="Gene3D" id="1.10.3970.10">
    <property type="entry name" value="BSD domain"/>
    <property type="match status" value="1"/>
</dbReference>
<name>X6MCA0_RETFI</name>